<protein>
    <submittedName>
        <fullName evidence="1">Uncharacterized protein</fullName>
    </submittedName>
</protein>
<name>A0A1D8UUP5_9PROT</name>
<dbReference type="Proteomes" id="UP000179145">
    <property type="component" value="Chromosome"/>
</dbReference>
<dbReference type="KEGG" id="kba:A0U89_08785"/>
<evidence type="ECO:0000313" key="1">
    <source>
        <dbReference type="EMBL" id="AOX17217.1"/>
    </source>
</evidence>
<dbReference type="AlphaFoldDB" id="A0A1D8UUP5"/>
<reference evidence="1 2" key="1">
    <citation type="journal article" date="2016" name="Microb. Cell Fact.">
        <title>Dissection of exopolysaccharide biosynthesis in Kozakia baliensis.</title>
        <authorList>
            <person name="Brandt J.U."/>
            <person name="Jakob F."/>
            <person name="Behr J."/>
            <person name="Geissler A.J."/>
            <person name="Vogel R.F."/>
        </authorList>
    </citation>
    <scope>NUCLEOTIDE SEQUENCE [LARGE SCALE GENOMIC DNA]</scope>
    <source>
        <strain evidence="1 2">DSM 14400</strain>
    </source>
</reference>
<proteinExistence type="predicted"/>
<evidence type="ECO:0000313" key="2">
    <source>
        <dbReference type="Proteomes" id="UP000179145"/>
    </source>
</evidence>
<organism evidence="1 2">
    <name type="scientific">Kozakia baliensis</name>
    <dbReference type="NCBI Taxonomy" id="153496"/>
    <lineage>
        <taxon>Bacteria</taxon>
        <taxon>Pseudomonadati</taxon>
        <taxon>Pseudomonadota</taxon>
        <taxon>Alphaproteobacteria</taxon>
        <taxon>Acetobacterales</taxon>
        <taxon>Acetobacteraceae</taxon>
        <taxon>Kozakia</taxon>
    </lineage>
</organism>
<dbReference type="EMBL" id="CP014674">
    <property type="protein sequence ID" value="AOX17217.1"/>
    <property type="molecule type" value="Genomic_DNA"/>
</dbReference>
<gene>
    <name evidence="1" type="ORF">A0U89_08785</name>
</gene>
<sequence>MSGRRDWQFTPPMAMSRTWRGWSTNAISNLIILVFDKSALRDCTFIRAYFEFDHVNDQYIWLAGKKLHPSQRNSAVSRS</sequence>
<keyword evidence="2" id="KW-1185">Reference proteome</keyword>
<accession>A0A1D8UUP5</accession>